<evidence type="ECO:0000313" key="2">
    <source>
        <dbReference type="Proteomes" id="UP001219537"/>
    </source>
</evidence>
<evidence type="ECO:0000313" key="1">
    <source>
        <dbReference type="EMBL" id="WDG07621.1"/>
    </source>
</evidence>
<dbReference type="NCBIfam" id="TIGR03371">
    <property type="entry name" value="cellulose_yhjQ"/>
    <property type="match status" value="1"/>
</dbReference>
<sequence>MKRLLLVSLRGGCGSTTLTANLAQALVKINKQVLAIDALPENLLRLHLGLPSEEQDGWAKQELNGGSWMEAGYQSPQGVTFLPFGQINDEQHSQFSLAHHHPLQQLAEATLEIDESEQWQLFHGDLSYLSVPNLAGFMASMDMVLVVLNADAINYSVLKNQFQHQHGIQALIEQGKLKFVLNKYQPETEIGRDFMLVLKKELGDALVPVMMHRDTALPECVANLTTVQHYSPISQAAKDYQSLAFWCVSTLSATSA</sequence>
<dbReference type="PANTHER" id="PTHR13696">
    <property type="entry name" value="P-LOOP CONTAINING NUCLEOSIDE TRIPHOSPHATE HYDROLASE"/>
    <property type="match status" value="1"/>
</dbReference>
<proteinExistence type="predicted"/>
<dbReference type="RefSeq" id="WP_274290491.1">
    <property type="nucleotide sequence ID" value="NZ_CP117988.1"/>
</dbReference>
<dbReference type="EMBL" id="CP117988">
    <property type="protein sequence ID" value="WDG07621.1"/>
    <property type="molecule type" value="Genomic_DNA"/>
</dbReference>
<protein>
    <submittedName>
        <fullName evidence="1">Cellulose biosynthesis protein BcsQ</fullName>
    </submittedName>
</protein>
<reference evidence="1" key="1">
    <citation type="submission" date="2023-02" db="EMBL/GenBank/DDBJ databases">
        <title>Isolation, identification, and genome analysis of Vibrio campbellii in the Penaeus vannamei larvae stage.</title>
        <authorList>
            <person name="Huang T."/>
            <person name="Zhang B."/>
        </authorList>
    </citation>
    <scope>NUCLEOTIDE SEQUENCE</scope>
    <source>
        <strain evidence="1">20220413_1</strain>
    </source>
</reference>
<dbReference type="SUPFAM" id="SSF52540">
    <property type="entry name" value="P-loop containing nucleoside triphosphate hydrolases"/>
    <property type="match status" value="1"/>
</dbReference>
<name>A0AAQ3AZ61_9VIBR</name>
<gene>
    <name evidence="1" type="primary">bcsQ</name>
    <name evidence="1" type="ORF">PUN50_12825</name>
</gene>
<dbReference type="Pfam" id="PF06564">
    <property type="entry name" value="CBP_BcsQ"/>
    <property type="match status" value="1"/>
</dbReference>
<dbReference type="PANTHER" id="PTHR13696:SF99">
    <property type="entry name" value="COBYRINIC ACID AC-DIAMIDE SYNTHASE"/>
    <property type="match status" value="1"/>
</dbReference>
<dbReference type="InterPro" id="IPR050678">
    <property type="entry name" value="DNA_Partitioning_ATPase"/>
</dbReference>
<dbReference type="AlphaFoldDB" id="A0AAQ3AZ61"/>
<accession>A0AAQ3AZ61</accession>
<dbReference type="InterPro" id="IPR027417">
    <property type="entry name" value="P-loop_NTPase"/>
</dbReference>
<organism evidence="1 2">
    <name type="scientific">Vibrio campbellii</name>
    <dbReference type="NCBI Taxonomy" id="680"/>
    <lineage>
        <taxon>Bacteria</taxon>
        <taxon>Pseudomonadati</taxon>
        <taxon>Pseudomonadota</taxon>
        <taxon>Gammaproteobacteria</taxon>
        <taxon>Vibrionales</taxon>
        <taxon>Vibrionaceae</taxon>
        <taxon>Vibrio</taxon>
    </lineage>
</organism>
<dbReference type="Proteomes" id="UP001219537">
    <property type="component" value="Chromosome 1"/>
</dbReference>
<dbReference type="Gene3D" id="3.40.50.300">
    <property type="entry name" value="P-loop containing nucleotide triphosphate hydrolases"/>
    <property type="match status" value="1"/>
</dbReference>
<dbReference type="InterPro" id="IPR017746">
    <property type="entry name" value="Cellulose_synthase_operon_BcsQ"/>
</dbReference>